<evidence type="ECO:0000313" key="2">
    <source>
        <dbReference type="WBParaSite" id="ES5_v2.g11268.t1"/>
    </source>
</evidence>
<dbReference type="Proteomes" id="UP000887579">
    <property type="component" value="Unplaced"/>
</dbReference>
<dbReference type="WBParaSite" id="ES5_v2.g11268.t1">
    <property type="protein sequence ID" value="ES5_v2.g11268.t1"/>
    <property type="gene ID" value="ES5_v2.g11268"/>
</dbReference>
<proteinExistence type="predicted"/>
<evidence type="ECO:0000313" key="1">
    <source>
        <dbReference type="Proteomes" id="UP000887579"/>
    </source>
</evidence>
<organism evidence="1 2">
    <name type="scientific">Panagrolaimus sp. ES5</name>
    <dbReference type="NCBI Taxonomy" id="591445"/>
    <lineage>
        <taxon>Eukaryota</taxon>
        <taxon>Metazoa</taxon>
        <taxon>Ecdysozoa</taxon>
        <taxon>Nematoda</taxon>
        <taxon>Chromadorea</taxon>
        <taxon>Rhabditida</taxon>
        <taxon>Tylenchina</taxon>
        <taxon>Panagrolaimomorpha</taxon>
        <taxon>Panagrolaimoidea</taxon>
        <taxon>Panagrolaimidae</taxon>
        <taxon>Panagrolaimus</taxon>
    </lineage>
</organism>
<accession>A0AC34F2W8</accession>
<protein>
    <submittedName>
        <fullName evidence="2">Uncharacterized protein</fullName>
    </submittedName>
</protein>
<name>A0AC34F2W8_9BILA</name>
<sequence length="104" mass="11581">MKITTAFTMFLAAIGKYEPQILENIGVSQSEAEQFASLNEKECCDKMCQRHNRCGDLNGLIVNSAAASFTKMRTCLFGGDIICNSTCFDIKTRECITKHVRDGF</sequence>
<reference evidence="2" key="1">
    <citation type="submission" date="2022-11" db="UniProtKB">
        <authorList>
            <consortium name="WormBaseParasite"/>
        </authorList>
    </citation>
    <scope>IDENTIFICATION</scope>
</reference>